<protein>
    <submittedName>
        <fullName evidence="2">Uncharacterized protein</fullName>
    </submittedName>
</protein>
<evidence type="ECO:0000313" key="2">
    <source>
        <dbReference type="EMBL" id="TNN30849.1"/>
    </source>
</evidence>
<gene>
    <name evidence="2" type="ORF">EYF80_058999</name>
</gene>
<feature type="region of interest" description="Disordered" evidence="1">
    <location>
        <begin position="21"/>
        <end position="70"/>
    </location>
</feature>
<dbReference type="EMBL" id="SRLO01004052">
    <property type="protein sequence ID" value="TNN30849.1"/>
    <property type="molecule type" value="Genomic_DNA"/>
</dbReference>
<dbReference type="Proteomes" id="UP000314294">
    <property type="component" value="Unassembled WGS sequence"/>
</dbReference>
<accession>A0A4Z2EPX1</accession>
<dbReference type="AlphaFoldDB" id="A0A4Z2EPX1"/>
<proteinExistence type="predicted"/>
<keyword evidence="3" id="KW-1185">Reference proteome</keyword>
<evidence type="ECO:0000313" key="3">
    <source>
        <dbReference type="Proteomes" id="UP000314294"/>
    </source>
</evidence>
<feature type="compositionally biased region" description="Basic residues" evidence="1">
    <location>
        <begin position="21"/>
        <end position="30"/>
    </location>
</feature>
<name>A0A4Z2EPX1_9TELE</name>
<reference evidence="2 3" key="1">
    <citation type="submission" date="2019-03" db="EMBL/GenBank/DDBJ databases">
        <title>First draft genome of Liparis tanakae, snailfish: a comprehensive survey of snailfish specific genes.</title>
        <authorList>
            <person name="Kim W."/>
            <person name="Song I."/>
            <person name="Jeong J.-H."/>
            <person name="Kim D."/>
            <person name="Kim S."/>
            <person name="Ryu S."/>
            <person name="Song J.Y."/>
            <person name="Lee S.K."/>
        </authorList>
    </citation>
    <scope>NUCLEOTIDE SEQUENCE [LARGE SCALE GENOMIC DNA]</scope>
    <source>
        <tissue evidence="2">Muscle</tissue>
    </source>
</reference>
<sequence length="70" mass="7856">MAEQCQPALFVLPGRAVRQHLQPHKIRRPHRTDWVNSNVHNAQQKVSGGRSARRRPNTVSTGEPEHNGSA</sequence>
<evidence type="ECO:0000256" key="1">
    <source>
        <dbReference type="SAM" id="MobiDB-lite"/>
    </source>
</evidence>
<comment type="caution">
    <text evidence="2">The sequence shown here is derived from an EMBL/GenBank/DDBJ whole genome shotgun (WGS) entry which is preliminary data.</text>
</comment>
<organism evidence="2 3">
    <name type="scientific">Liparis tanakae</name>
    <name type="common">Tanaka's snailfish</name>
    <dbReference type="NCBI Taxonomy" id="230148"/>
    <lineage>
        <taxon>Eukaryota</taxon>
        <taxon>Metazoa</taxon>
        <taxon>Chordata</taxon>
        <taxon>Craniata</taxon>
        <taxon>Vertebrata</taxon>
        <taxon>Euteleostomi</taxon>
        <taxon>Actinopterygii</taxon>
        <taxon>Neopterygii</taxon>
        <taxon>Teleostei</taxon>
        <taxon>Neoteleostei</taxon>
        <taxon>Acanthomorphata</taxon>
        <taxon>Eupercaria</taxon>
        <taxon>Perciformes</taxon>
        <taxon>Cottioidei</taxon>
        <taxon>Cottales</taxon>
        <taxon>Liparidae</taxon>
        <taxon>Liparis</taxon>
    </lineage>
</organism>
<feature type="compositionally biased region" description="Polar residues" evidence="1">
    <location>
        <begin position="34"/>
        <end position="46"/>
    </location>
</feature>